<keyword evidence="7" id="KW-0675">Receptor</keyword>
<evidence type="ECO:0000256" key="4">
    <source>
        <dbReference type="ARBA" id="ARBA00022692"/>
    </source>
</evidence>
<accession>A0A7D9HFM2</accession>
<evidence type="ECO:0000256" key="3">
    <source>
        <dbReference type="ARBA" id="ARBA00022475"/>
    </source>
</evidence>
<dbReference type="EMBL" id="CACRXK020000627">
    <property type="protein sequence ID" value="CAB3983554.1"/>
    <property type="molecule type" value="Genomic_DNA"/>
</dbReference>
<evidence type="ECO:0000313" key="8">
    <source>
        <dbReference type="EMBL" id="CAB3983554.1"/>
    </source>
</evidence>
<keyword evidence="3" id="KW-1003">Cell membrane</keyword>
<evidence type="ECO:0000313" key="9">
    <source>
        <dbReference type="Proteomes" id="UP001152795"/>
    </source>
</evidence>
<keyword evidence="6" id="KW-0472">Membrane</keyword>
<dbReference type="GO" id="GO:0034632">
    <property type="term" value="F:retinol transmembrane transporter activity"/>
    <property type="evidence" value="ECO:0007669"/>
    <property type="project" value="InterPro"/>
</dbReference>
<keyword evidence="5" id="KW-1133">Transmembrane helix</keyword>
<dbReference type="GO" id="GO:0038023">
    <property type="term" value="F:signaling receptor activity"/>
    <property type="evidence" value="ECO:0007669"/>
    <property type="project" value="InterPro"/>
</dbReference>
<gene>
    <name evidence="8" type="ORF">PACLA_8A043875</name>
</gene>
<proteinExistence type="predicted"/>
<keyword evidence="9" id="KW-1185">Reference proteome</keyword>
<evidence type="ECO:0000256" key="1">
    <source>
        <dbReference type="ARBA" id="ARBA00004651"/>
    </source>
</evidence>
<reference evidence="8" key="1">
    <citation type="submission" date="2020-04" db="EMBL/GenBank/DDBJ databases">
        <authorList>
            <person name="Alioto T."/>
            <person name="Alioto T."/>
            <person name="Gomez Garrido J."/>
        </authorList>
    </citation>
    <scope>NUCLEOTIDE SEQUENCE</scope>
    <source>
        <strain evidence="8">A484AB</strain>
    </source>
</reference>
<keyword evidence="4" id="KW-0812">Transmembrane</keyword>
<evidence type="ECO:0000256" key="5">
    <source>
        <dbReference type="ARBA" id="ARBA00022989"/>
    </source>
</evidence>
<organism evidence="8 9">
    <name type="scientific">Paramuricea clavata</name>
    <name type="common">Red gorgonian</name>
    <name type="synonym">Violescent sea-whip</name>
    <dbReference type="NCBI Taxonomy" id="317549"/>
    <lineage>
        <taxon>Eukaryota</taxon>
        <taxon>Metazoa</taxon>
        <taxon>Cnidaria</taxon>
        <taxon>Anthozoa</taxon>
        <taxon>Octocorallia</taxon>
        <taxon>Malacalcyonacea</taxon>
        <taxon>Plexauridae</taxon>
        <taxon>Paramuricea</taxon>
    </lineage>
</organism>
<comment type="caution">
    <text evidence="8">The sequence shown here is derived from an EMBL/GenBank/DDBJ whole genome shotgun (WGS) entry which is preliminary data.</text>
</comment>
<name>A0A7D9HFM2_PARCT</name>
<keyword evidence="2" id="KW-0813">Transport</keyword>
<dbReference type="Proteomes" id="UP001152795">
    <property type="component" value="Unassembled WGS sequence"/>
</dbReference>
<evidence type="ECO:0000256" key="7">
    <source>
        <dbReference type="ARBA" id="ARBA00023170"/>
    </source>
</evidence>
<comment type="subcellular location">
    <subcellularLocation>
        <location evidence="1">Cell membrane</location>
        <topology evidence="1">Multi-pass membrane protein</topology>
    </subcellularLocation>
</comment>
<protein>
    <submittedName>
        <fullName evidence="8">Uncharacterized protein</fullName>
    </submittedName>
</protein>
<dbReference type="InterPro" id="IPR026612">
    <property type="entry name" value="STRA6-like"/>
</dbReference>
<dbReference type="OrthoDB" id="10071804at2759"/>
<dbReference type="PANTHER" id="PTHR21444">
    <property type="entry name" value="COILED-COIL DOMAIN-CONTAINING PROTEIN 180"/>
    <property type="match status" value="1"/>
</dbReference>
<dbReference type="PANTHER" id="PTHR21444:SF15">
    <property type="entry name" value="RECEPTOR FOR RETINOL UPTAKE STRA6"/>
    <property type="match status" value="1"/>
</dbReference>
<evidence type="ECO:0000256" key="2">
    <source>
        <dbReference type="ARBA" id="ARBA00022448"/>
    </source>
</evidence>
<dbReference type="Pfam" id="PF14752">
    <property type="entry name" value="RBP_receptor"/>
    <property type="match status" value="1"/>
</dbReference>
<dbReference type="GO" id="GO:0005886">
    <property type="term" value="C:plasma membrane"/>
    <property type="evidence" value="ECO:0007669"/>
    <property type="project" value="UniProtKB-SubCell"/>
</dbReference>
<dbReference type="GO" id="GO:0071939">
    <property type="term" value="P:vitamin A import into cell"/>
    <property type="evidence" value="ECO:0007669"/>
    <property type="project" value="TreeGrafter"/>
</dbReference>
<evidence type="ECO:0000256" key="6">
    <source>
        <dbReference type="ARBA" id="ARBA00023136"/>
    </source>
</evidence>
<sequence length="1291" mass="149478">MKHVPVLCNVIGWVFIYLALLAEAEFQDESGSIIKIPGEYRIHSNPIKKTKTSSEKYKNSHNKRERQTLLREFVLGDFTPYVQDTSDDEKNSYAEIHYGDKTFVGNNKKVKDYSGETFGIFTNDEINTRKTNNKIHKLLKGITARLKSNQVDLHKTNEKDKVHNKKSKYSHRRKWKERRFEHNIKHHLKGNLFDINLKKNKNSNNHRAEDDKTFPLKFKKTSVSKSGFPYGYYDNFASEYNNLPDNFDIYDKTYNYFLPDENSYDRNLKYRVDDRTWHKNKNGGASQNKLQEPPKKLPRNLNGKLYESLETSAYNPLKQIRIGNAIISDQYKNKANRYVEAKIHTNKLESKFRNEDGILKKSYRENSIKVQNNYDIDGRKRDKTERLATKDYHRGNEVINYKNVSAIKCNGDCSTAKVFGGSENNGSQIEVPCNEHERCKYGNNGSLINSETNENVLNESRKHQRKFYTLLKNAMEGRHKVKRTETTTKKTVKKGDVSLHNTISHSHNRNGKLALKPTSFAKKLKAQKKKKNNKKEDNSLLQQMLNIPVKLIVSFVRNYILGNKDPGDMVLKDVWQLPKSRLNKHSNKRSKTDLKISNIKQKKTKNNYKISFKKGNLKTILRNRHKSKTSTRTFKRKATKEANAVTRTLLSNEHKSALKGSKSFIELINVLIDGRLLHKDKYLNDVYKKSFLPKTEESGYSSEKNLFQNSELINKKQVLPKKRKLIHDPYFIPITRNAGNRPDWKNKNNILPKKAPSDFNVKRSDIYFPDGLSAYNNDVESLPRLPETLSARQSIQPFDVHSLDNNMFQDNQYETKYQHFYDTRDMLSFQYPWNNVGNNISSQYTIPKSNEKKSYSDLNTRRKTQKQYYKPILTLQETTHKPPPYTFQIYDGIQAPKKTSWNQIKSIKDESKHGLKYKGIFGNNDEDLQRSCIDVGKQDFKFSTQTLSVVMVCSFLLYGISLVDVYLASLLLDKLNNHSSDFALVKRSVKVLRDLVGLVLAAAIFAVILCVISLIRFLENHKNNMLRMFKGDKSFIPRTISVSQFMIGKGLRYHSFQIGYFLWGYVLLSILFSVIFIFFYSLSIRIVQNLVVGWLKGGGVLLAVALLTYLCLLIIAATIFRDYDFPKNVISINNRNVYLVFSYFWFFVGLPMGVFSAISRILRTMVVGALMLPRIDHSVMPDGFQRFDRGFNAYICYLHVQTAYRSPVLRVFCQILSDETRHNRERKWTCSAQARARWFLALTLARNPQLASNRKPGGVEALKAPQPVQGGCVKHGDVKIEVGRYGLIQDK</sequence>